<feature type="transmembrane region" description="Helical" evidence="8">
    <location>
        <begin position="329"/>
        <end position="353"/>
    </location>
</feature>
<feature type="transmembrane region" description="Helical" evidence="8">
    <location>
        <begin position="295"/>
        <end position="317"/>
    </location>
</feature>
<name>A0A2G9ZLK1_9BACT</name>
<dbReference type="InterPro" id="IPR004680">
    <property type="entry name" value="Cit_transptr-like_dom"/>
</dbReference>
<keyword evidence="6 8" id="KW-1133">Transmembrane helix</keyword>
<feature type="transmembrane region" description="Helical" evidence="8">
    <location>
        <begin position="12"/>
        <end position="32"/>
    </location>
</feature>
<feature type="transmembrane region" description="Helical" evidence="8">
    <location>
        <begin position="39"/>
        <end position="59"/>
    </location>
</feature>
<evidence type="ECO:0000256" key="8">
    <source>
        <dbReference type="SAM" id="Phobius"/>
    </source>
</evidence>
<dbReference type="GO" id="GO:0005886">
    <property type="term" value="C:plasma membrane"/>
    <property type="evidence" value="ECO:0007669"/>
    <property type="project" value="UniProtKB-SubCell"/>
</dbReference>
<feature type="transmembrane region" description="Helical" evidence="8">
    <location>
        <begin position="414"/>
        <end position="435"/>
    </location>
</feature>
<evidence type="ECO:0000256" key="6">
    <source>
        <dbReference type="ARBA" id="ARBA00022989"/>
    </source>
</evidence>
<evidence type="ECO:0000256" key="5">
    <source>
        <dbReference type="ARBA" id="ARBA00022692"/>
    </source>
</evidence>
<dbReference type="Proteomes" id="UP000230729">
    <property type="component" value="Unassembled WGS sequence"/>
</dbReference>
<keyword evidence="5 8" id="KW-0812">Transmembrane</keyword>
<evidence type="ECO:0000313" key="11">
    <source>
        <dbReference type="Proteomes" id="UP000230729"/>
    </source>
</evidence>
<feature type="transmembrane region" description="Helical" evidence="8">
    <location>
        <begin position="373"/>
        <end position="402"/>
    </location>
</feature>
<dbReference type="CDD" id="cd01116">
    <property type="entry name" value="P_permease"/>
    <property type="match status" value="1"/>
</dbReference>
<feature type="transmembrane region" description="Helical" evidence="8">
    <location>
        <begin position="244"/>
        <end position="275"/>
    </location>
</feature>
<dbReference type="EMBL" id="PCSD01000023">
    <property type="protein sequence ID" value="PIP34049.1"/>
    <property type="molecule type" value="Genomic_DNA"/>
</dbReference>
<gene>
    <name evidence="10" type="ORF">COX22_01065</name>
</gene>
<proteinExistence type="inferred from homology"/>
<reference evidence="10 11" key="1">
    <citation type="submission" date="2017-09" db="EMBL/GenBank/DDBJ databases">
        <title>Depth-based differentiation of microbial function through sediment-hosted aquifers and enrichment of novel symbionts in the deep terrestrial subsurface.</title>
        <authorList>
            <person name="Probst A.J."/>
            <person name="Ladd B."/>
            <person name="Jarett J.K."/>
            <person name="Geller-Mcgrath D.E."/>
            <person name="Sieber C.M."/>
            <person name="Emerson J.B."/>
            <person name="Anantharaman K."/>
            <person name="Thomas B.C."/>
            <person name="Malmstrom R."/>
            <person name="Stieglmeier M."/>
            <person name="Klingl A."/>
            <person name="Woyke T."/>
            <person name="Ryan C.M."/>
            <person name="Banfield J.F."/>
        </authorList>
    </citation>
    <scope>NUCLEOTIDE SEQUENCE [LARGE SCALE GENOMIC DNA]</scope>
    <source>
        <strain evidence="10">CG23_combo_of_CG06-09_8_20_14_all_49_15</strain>
    </source>
</reference>
<feature type="domain" description="Citrate transporter-like" evidence="9">
    <location>
        <begin position="28"/>
        <end position="380"/>
    </location>
</feature>
<feature type="transmembrane region" description="Helical" evidence="8">
    <location>
        <begin position="107"/>
        <end position="125"/>
    </location>
</feature>
<comment type="subcellular location">
    <subcellularLocation>
        <location evidence="1">Cell membrane</location>
        <topology evidence="1">Multi-pass membrane protein</topology>
    </subcellularLocation>
</comment>
<dbReference type="AlphaFoldDB" id="A0A2G9ZLK1"/>
<dbReference type="PRINTS" id="PR00758">
    <property type="entry name" value="ARSENICPUMP"/>
</dbReference>
<evidence type="ECO:0000259" key="9">
    <source>
        <dbReference type="Pfam" id="PF03600"/>
    </source>
</evidence>
<dbReference type="GO" id="GO:0015105">
    <property type="term" value="F:arsenite transmembrane transporter activity"/>
    <property type="evidence" value="ECO:0007669"/>
    <property type="project" value="InterPro"/>
</dbReference>
<dbReference type="PANTHER" id="PTHR43568">
    <property type="entry name" value="P PROTEIN"/>
    <property type="match status" value="1"/>
</dbReference>
<evidence type="ECO:0000256" key="2">
    <source>
        <dbReference type="ARBA" id="ARBA00009843"/>
    </source>
</evidence>
<dbReference type="PANTHER" id="PTHR43568:SF1">
    <property type="entry name" value="P PROTEIN"/>
    <property type="match status" value="1"/>
</dbReference>
<dbReference type="InterPro" id="IPR051475">
    <property type="entry name" value="Diverse_Ion_Transporter"/>
</dbReference>
<protein>
    <recommendedName>
        <fullName evidence="9">Citrate transporter-like domain-containing protein</fullName>
    </recommendedName>
</protein>
<evidence type="ECO:0000256" key="4">
    <source>
        <dbReference type="ARBA" id="ARBA00022475"/>
    </source>
</evidence>
<comment type="similarity">
    <text evidence="2">Belongs to the CitM (TC 2.A.11) transporter family.</text>
</comment>
<dbReference type="InterPro" id="IPR000802">
    <property type="entry name" value="Arsenical_pump_ArsB"/>
</dbReference>
<keyword evidence="7 8" id="KW-0472">Membrane</keyword>
<evidence type="ECO:0000256" key="1">
    <source>
        <dbReference type="ARBA" id="ARBA00004651"/>
    </source>
</evidence>
<evidence type="ECO:0000313" key="10">
    <source>
        <dbReference type="EMBL" id="PIP34049.1"/>
    </source>
</evidence>
<keyword evidence="4" id="KW-1003">Cell membrane</keyword>
<evidence type="ECO:0000256" key="7">
    <source>
        <dbReference type="ARBA" id="ARBA00023136"/>
    </source>
</evidence>
<comment type="caution">
    <text evidence="10">The sequence shown here is derived from an EMBL/GenBank/DDBJ whole genome shotgun (WGS) entry which is preliminary data.</text>
</comment>
<keyword evidence="3" id="KW-0813">Transport</keyword>
<dbReference type="Pfam" id="PF03600">
    <property type="entry name" value="CitMHS"/>
    <property type="match status" value="1"/>
</dbReference>
<organism evidence="10 11">
    <name type="scientific">Candidatus Falkowbacteria bacterium CG23_combo_of_CG06-09_8_20_14_all_49_15</name>
    <dbReference type="NCBI Taxonomy" id="1974572"/>
    <lineage>
        <taxon>Bacteria</taxon>
        <taxon>Candidatus Falkowiibacteriota</taxon>
    </lineage>
</organism>
<accession>A0A2G9ZLK1</accession>
<evidence type="ECO:0000256" key="3">
    <source>
        <dbReference type="ARBA" id="ARBA00022448"/>
    </source>
</evidence>
<feature type="transmembrane region" description="Helical" evidence="8">
    <location>
        <begin position="65"/>
        <end position="86"/>
    </location>
</feature>
<sequence length="438" mass="47193">MHEAINEASGQIGTAAITAALLIFLGAYALIISEKVYRTIVGIFGGALMILLGIGLHFYGQHQAISAIDFNTIGLLVGMMIIVGVTKDTGLFQYVAIKAAKAAKGDPWKIMLMFALITALFSALLDNVTTVLLMVPMTFVICDNLRINPLPFLVVEIFMSNIGGTATLIGDPPNILIGSAANLSFADFIINLAPIIVVMIIVLLPFFKWRYSRLIQAKPEDCQKIMKLNEREAIERPRLLKKSLFVLAIVILGFFFHGLLGIEGATIAIFGAGLLLLLDNKNPEKALHEVEWTTIFFFIGLFVIIGGLEQVGVISWAADKLIAATGGNLAVIAIAILWGGAIFSAFVDNIPFVATMIPLVQEMGSTFSNLNPIWWSLALGACLGGNGTLVGASANLVVAGMAEKSGYKISFMDFMKAGLVIMFITVAISNVYLLLRYL</sequence>
<feature type="transmembrane region" description="Helical" evidence="8">
    <location>
        <begin position="188"/>
        <end position="207"/>
    </location>
</feature>